<evidence type="ECO:0000259" key="9">
    <source>
        <dbReference type="PROSITE" id="PS50850"/>
    </source>
</evidence>
<dbReference type="Pfam" id="PF07690">
    <property type="entry name" value="MFS_1"/>
    <property type="match status" value="1"/>
</dbReference>
<evidence type="ECO:0000313" key="10">
    <source>
        <dbReference type="EMBL" id="CAH2353274.1"/>
    </source>
</evidence>
<feature type="transmembrane region" description="Helical" evidence="8">
    <location>
        <begin position="457"/>
        <end position="478"/>
    </location>
</feature>
<evidence type="ECO:0000256" key="6">
    <source>
        <dbReference type="ARBA" id="ARBA00023136"/>
    </source>
</evidence>
<comment type="caution">
    <text evidence="10">The sequence shown here is derived from an EMBL/GenBank/DDBJ whole genome shotgun (WGS) entry which is preliminary data.</text>
</comment>
<dbReference type="InterPro" id="IPR011701">
    <property type="entry name" value="MFS"/>
</dbReference>
<dbReference type="SUPFAM" id="SSF103473">
    <property type="entry name" value="MFS general substrate transporter"/>
    <property type="match status" value="1"/>
</dbReference>
<comment type="similarity">
    <text evidence="7">Belongs to the major facilitator superfamily. Allantoate permease family.</text>
</comment>
<dbReference type="PANTHER" id="PTHR43791">
    <property type="entry name" value="PERMEASE-RELATED"/>
    <property type="match status" value="1"/>
</dbReference>
<dbReference type="FunFam" id="1.20.1250.20:FF:000386">
    <property type="entry name" value="MFS general substrate transporter"/>
    <property type="match status" value="1"/>
</dbReference>
<evidence type="ECO:0000256" key="8">
    <source>
        <dbReference type="SAM" id="Phobius"/>
    </source>
</evidence>
<evidence type="ECO:0000256" key="1">
    <source>
        <dbReference type="ARBA" id="ARBA00004651"/>
    </source>
</evidence>
<keyword evidence="4 8" id="KW-0812">Transmembrane</keyword>
<comment type="subcellular location">
    <subcellularLocation>
        <location evidence="1">Cell membrane</location>
        <topology evidence="1">Multi-pass membrane protein</topology>
    </subcellularLocation>
</comment>
<feature type="transmembrane region" description="Helical" evidence="8">
    <location>
        <begin position="170"/>
        <end position="194"/>
    </location>
</feature>
<feature type="transmembrane region" description="Helical" evidence="8">
    <location>
        <begin position="316"/>
        <end position="335"/>
    </location>
</feature>
<evidence type="ECO:0000256" key="3">
    <source>
        <dbReference type="ARBA" id="ARBA00022475"/>
    </source>
</evidence>
<dbReference type="AlphaFoldDB" id="A0A9P0VZ86"/>
<feature type="transmembrane region" description="Helical" evidence="8">
    <location>
        <begin position="244"/>
        <end position="266"/>
    </location>
</feature>
<dbReference type="GO" id="GO:0022857">
    <property type="term" value="F:transmembrane transporter activity"/>
    <property type="evidence" value="ECO:0007669"/>
    <property type="project" value="InterPro"/>
</dbReference>
<evidence type="ECO:0000256" key="4">
    <source>
        <dbReference type="ARBA" id="ARBA00022692"/>
    </source>
</evidence>
<dbReference type="Gene3D" id="1.20.1250.20">
    <property type="entry name" value="MFS general substrate transporter like domains"/>
    <property type="match status" value="2"/>
</dbReference>
<keyword evidence="11" id="KW-1185">Reference proteome</keyword>
<keyword evidence="5 8" id="KW-1133">Transmembrane helix</keyword>
<proteinExistence type="inferred from homology"/>
<keyword evidence="6 8" id="KW-0472">Membrane</keyword>
<keyword evidence="3" id="KW-1003">Cell membrane</keyword>
<dbReference type="Proteomes" id="UP000837801">
    <property type="component" value="Unassembled WGS sequence"/>
</dbReference>
<dbReference type="InterPro" id="IPR020846">
    <property type="entry name" value="MFS_dom"/>
</dbReference>
<dbReference type="PROSITE" id="PS50850">
    <property type="entry name" value="MFS"/>
    <property type="match status" value="1"/>
</dbReference>
<organism evidence="10 11">
    <name type="scientific">[Candida] railenensis</name>
    <dbReference type="NCBI Taxonomy" id="45579"/>
    <lineage>
        <taxon>Eukaryota</taxon>
        <taxon>Fungi</taxon>
        <taxon>Dikarya</taxon>
        <taxon>Ascomycota</taxon>
        <taxon>Saccharomycotina</taxon>
        <taxon>Pichiomycetes</taxon>
        <taxon>Debaryomycetaceae</taxon>
        <taxon>Kurtzmaniella</taxon>
    </lineage>
</organism>
<gene>
    <name evidence="10" type="ORF">CLIB1423_10S01244</name>
</gene>
<feature type="transmembrane region" description="Helical" evidence="8">
    <location>
        <begin position="146"/>
        <end position="164"/>
    </location>
</feature>
<dbReference type="FunFam" id="1.20.1250.20:FF:000065">
    <property type="entry name" value="Putative MFS pantothenate transporter"/>
    <property type="match status" value="1"/>
</dbReference>
<evidence type="ECO:0000256" key="2">
    <source>
        <dbReference type="ARBA" id="ARBA00022448"/>
    </source>
</evidence>
<dbReference type="EMBL" id="CAKXYY010000010">
    <property type="protein sequence ID" value="CAH2353274.1"/>
    <property type="molecule type" value="Genomic_DNA"/>
</dbReference>
<evidence type="ECO:0000256" key="7">
    <source>
        <dbReference type="ARBA" id="ARBA00037968"/>
    </source>
</evidence>
<evidence type="ECO:0000313" key="11">
    <source>
        <dbReference type="Proteomes" id="UP000837801"/>
    </source>
</evidence>
<reference evidence="10" key="1">
    <citation type="submission" date="2022-03" db="EMBL/GenBank/DDBJ databases">
        <authorList>
            <person name="Legras J.-L."/>
            <person name="Devillers H."/>
            <person name="Grondin C."/>
        </authorList>
    </citation>
    <scope>NUCLEOTIDE SEQUENCE</scope>
    <source>
        <strain evidence="10">CLIB 1423</strain>
    </source>
</reference>
<name>A0A9P0VZ86_9ASCO</name>
<dbReference type="GO" id="GO:0005886">
    <property type="term" value="C:plasma membrane"/>
    <property type="evidence" value="ECO:0007669"/>
    <property type="project" value="UniProtKB-SubCell"/>
</dbReference>
<accession>A0A9P0VZ86</accession>
<feature type="transmembrane region" description="Helical" evidence="8">
    <location>
        <begin position="484"/>
        <end position="503"/>
    </location>
</feature>
<dbReference type="PANTHER" id="PTHR43791:SF39">
    <property type="entry name" value="TRANSPORTER LIZ1_SEO1, PUTATIVE (AFU_ORTHOLOGUE AFUA_3G00980)-RELATED"/>
    <property type="match status" value="1"/>
</dbReference>
<feature type="transmembrane region" description="Helical" evidence="8">
    <location>
        <begin position="364"/>
        <end position="387"/>
    </location>
</feature>
<dbReference type="OrthoDB" id="3639251at2759"/>
<feature type="transmembrane region" description="Helical" evidence="8">
    <location>
        <begin position="419"/>
        <end position="436"/>
    </location>
</feature>
<feature type="domain" description="Major facilitator superfamily (MFS) profile" evidence="9">
    <location>
        <begin position="80"/>
        <end position="526"/>
    </location>
</feature>
<protein>
    <submittedName>
        <fullName evidence="10">Vitamin H transporter</fullName>
    </submittedName>
</protein>
<keyword evidence="2" id="KW-0813">Transport</keyword>
<evidence type="ECO:0000256" key="5">
    <source>
        <dbReference type="ARBA" id="ARBA00022989"/>
    </source>
</evidence>
<sequence>MRSYFKKIASSIDFSKVKLKMSTTPLLKEVPYIDLSSSDDEVENSQKRRDSGSSWKNFFIDSLNKHPKEREFLHKLDFFLLSSSMLGYFIKTLNQSNISVAYINGMNEHYHMDKNQYNYLISFWTVGYVLGQIPSSMAMTKFSARYYLGILQLTWGVLSILQIYCTSLSSLYILRFIVGVSESAYFPGIQYILGSYYSSTEIAKRSTLFSVSSSLAGVLSPIIQEVILFRWKSSTGETTNLQPFQYMFVIDGLITFPIALYTMLVIPNTPTTMDSFYFSEQDRLVALERRRRDSIDSGSKFNRSSQGSKTISYSQIVSYCSTWHIWVFPLMFLAFNNSTSCHGQPTLQTWMKYDLQLPSSSYNVIPSIISSVGIIAAISVSFIGDYFGKGRLNYLFVSIFFSCTLVGCALLAYWDIPYYLHWACYVLITVPSSWCQPQIFSWLNRLLAGEDDLKRNFIVVITNTLAYVTGAWVPILVWDTRSQPRYFVGFTYTACLSIVGLIMTTQCKRFEERDKKIREEYDNEES</sequence>
<dbReference type="InterPro" id="IPR036259">
    <property type="entry name" value="MFS_trans_sf"/>
</dbReference>
<feature type="transmembrane region" description="Helical" evidence="8">
    <location>
        <begin position="206"/>
        <end position="224"/>
    </location>
</feature>
<feature type="transmembrane region" description="Helical" evidence="8">
    <location>
        <begin position="394"/>
        <end position="413"/>
    </location>
</feature>